<reference evidence="2 3" key="1">
    <citation type="submission" date="2024-01" db="EMBL/GenBank/DDBJ databases">
        <title>A telomere-to-telomere, gap-free genome of sweet tea (Lithocarpus litseifolius).</title>
        <authorList>
            <person name="Zhou J."/>
        </authorList>
    </citation>
    <scope>NUCLEOTIDE SEQUENCE [LARGE SCALE GENOMIC DNA]</scope>
    <source>
        <strain evidence="2">Zhou-2022a</strain>
        <tissue evidence="2">Leaf</tissue>
    </source>
</reference>
<comment type="caution">
    <text evidence="2">The sequence shown here is derived from an EMBL/GenBank/DDBJ whole genome shotgun (WGS) entry which is preliminary data.</text>
</comment>
<accession>A0AAW2BPW0</accession>
<gene>
    <name evidence="2" type="ORF">SO802_031905</name>
</gene>
<evidence type="ECO:0000313" key="3">
    <source>
        <dbReference type="Proteomes" id="UP001459277"/>
    </source>
</evidence>
<dbReference type="Gene3D" id="3.30.420.10">
    <property type="entry name" value="Ribonuclease H-like superfamily/Ribonuclease H"/>
    <property type="match status" value="1"/>
</dbReference>
<name>A0AAW2BPW0_9ROSI</name>
<dbReference type="Proteomes" id="UP001459277">
    <property type="component" value="Unassembled WGS sequence"/>
</dbReference>
<keyword evidence="3" id="KW-1185">Reference proteome</keyword>
<dbReference type="InterPro" id="IPR053151">
    <property type="entry name" value="RNase_H-like"/>
</dbReference>
<feature type="domain" description="RNase H type-1" evidence="1">
    <location>
        <begin position="98"/>
        <end position="219"/>
    </location>
</feature>
<dbReference type="GO" id="GO:0003676">
    <property type="term" value="F:nucleic acid binding"/>
    <property type="evidence" value="ECO:0007669"/>
    <property type="project" value="InterPro"/>
</dbReference>
<organism evidence="2 3">
    <name type="scientific">Lithocarpus litseifolius</name>
    <dbReference type="NCBI Taxonomy" id="425828"/>
    <lineage>
        <taxon>Eukaryota</taxon>
        <taxon>Viridiplantae</taxon>
        <taxon>Streptophyta</taxon>
        <taxon>Embryophyta</taxon>
        <taxon>Tracheophyta</taxon>
        <taxon>Spermatophyta</taxon>
        <taxon>Magnoliopsida</taxon>
        <taxon>eudicotyledons</taxon>
        <taxon>Gunneridae</taxon>
        <taxon>Pentapetalae</taxon>
        <taxon>rosids</taxon>
        <taxon>fabids</taxon>
        <taxon>Fagales</taxon>
        <taxon>Fagaceae</taxon>
        <taxon>Lithocarpus</taxon>
    </lineage>
</organism>
<sequence length="226" mass="25369">MCRPKGDGGMGFRVLSKFNNEKCLFHKVFKVPHNVKLLVWRAVNEALPTLHNLFRRKARAEQYLLEFKSAQVRVSRGMAETVRVARWVPPIPNQYKINFDGAVFSNVDVVGLGVVIRDAYGQVIGSLAERIPILNLAATIEALACRRALPFAKELSIFDTVCEGDAELIIKALLDREVHHPEYGHGIHDSLISASEFRVCKFSHVKRVGNIVAHFLARRSKSGNKL</sequence>
<dbReference type="PANTHER" id="PTHR47723:SF19">
    <property type="entry name" value="POLYNUCLEOTIDYL TRANSFERASE, RIBONUCLEASE H-LIKE SUPERFAMILY PROTEIN"/>
    <property type="match status" value="1"/>
</dbReference>
<evidence type="ECO:0000313" key="2">
    <source>
        <dbReference type="EMBL" id="KAK9986954.1"/>
    </source>
</evidence>
<dbReference type="InterPro" id="IPR036397">
    <property type="entry name" value="RNaseH_sf"/>
</dbReference>
<proteinExistence type="predicted"/>
<dbReference type="InterPro" id="IPR012337">
    <property type="entry name" value="RNaseH-like_sf"/>
</dbReference>
<dbReference type="AlphaFoldDB" id="A0AAW2BPW0"/>
<dbReference type="Pfam" id="PF13456">
    <property type="entry name" value="RVT_3"/>
    <property type="match status" value="1"/>
</dbReference>
<dbReference type="InterPro" id="IPR002156">
    <property type="entry name" value="RNaseH_domain"/>
</dbReference>
<evidence type="ECO:0000259" key="1">
    <source>
        <dbReference type="Pfam" id="PF13456"/>
    </source>
</evidence>
<dbReference type="GO" id="GO:0004523">
    <property type="term" value="F:RNA-DNA hybrid ribonuclease activity"/>
    <property type="evidence" value="ECO:0007669"/>
    <property type="project" value="InterPro"/>
</dbReference>
<dbReference type="EMBL" id="JAZDWU010000011">
    <property type="protein sequence ID" value="KAK9986954.1"/>
    <property type="molecule type" value="Genomic_DNA"/>
</dbReference>
<dbReference type="PANTHER" id="PTHR47723">
    <property type="entry name" value="OS05G0353850 PROTEIN"/>
    <property type="match status" value="1"/>
</dbReference>
<dbReference type="SUPFAM" id="SSF53098">
    <property type="entry name" value="Ribonuclease H-like"/>
    <property type="match status" value="1"/>
</dbReference>
<dbReference type="CDD" id="cd06222">
    <property type="entry name" value="RNase_H_like"/>
    <property type="match status" value="1"/>
</dbReference>
<dbReference type="InterPro" id="IPR044730">
    <property type="entry name" value="RNase_H-like_dom_plant"/>
</dbReference>
<protein>
    <recommendedName>
        <fullName evidence="1">RNase H type-1 domain-containing protein</fullName>
    </recommendedName>
</protein>